<dbReference type="EMBL" id="BFBB01000003">
    <property type="protein sequence ID" value="GBF49788.1"/>
    <property type="molecule type" value="Genomic_DNA"/>
</dbReference>
<dbReference type="Proteomes" id="UP000245133">
    <property type="component" value="Unassembled WGS sequence"/>
</dbReference>
<dbReference type="RefSeq" id="WP_108974975.1">
    <property type="nucleotide sequence ID" value="NZ_BFBB01000003.1"/>
</dbReference>
<dbReference type="InterPro" id="IPR058080">
    <property type="entry name" value="LBF_1011-like"/>
</dbReference>
<keyword evidence="3" id="KW-1185">Reference proteome</keyword>
<feature type="compositionally biased region" description="Polar residues" evidence="1">
    <location>
        <begin position="1"/>
        <end position="11"/>
    </location>
</feature>
<evidence type="ECO:0000256" key="1">
    <source>
        <dbReference type="SAM" id="MobiDB-lite"/>
    </source>
</evidence>
<evidence type="ECO:0000313" key="3">
    <source>
        <dbReference type="Proteomes" id="UP000245133"/>
    </source>
</evidence>
<comment type="caution">
    <text evidence="2">The sequence shown here is derived from an EMBL/GenBank/DDBJ whole genome shotgun (WGS) entry which is preliminary data.</text>
</comment>
<accession>A0A2P2DYS6</accession>
<dbReference type="NCBIfam" id="NF047757">
    <property type="entry name" value="LBF_1011_fam"/>
    <property type="match status" value="1"/>
</dbReference>
<feature type="region of interest" description="Disordered" evidence="1">
    <location>
        <begin position="1"/>
        <end position="33"/>
    </location>
</feature>
<dbReference type="OrthoDB" id="316332at2"/>
<organism evidence="2 3">
    <name type="scientific">Leptospira ryugenii</name>
    <dbReference type="NCBI Taxonomy" id="1917863"/>
    <lineage>
        <taxon>Bacteria</taxon>
        <taxon>Pseudomonadati</taxon>
        <taxon>Spirochaetota</taxon>
        <taxon>Spirochaetia</taxon>
        <taxon>Leptospirales</taxon>
        <taxon>Leptospiraceae</taxon>
        <taxon>Leptospira</taxon>
    </lineage>
</organism>
<name>A0A2P2DYS6_9LEPT</name>
<reference evidence="2 3" key="1">
    <citation type="submission" date="2018-02" db="EMBL/GenBank/DDBJ databases">
        <title>Novel Leptospira species isolated from soil and water in Japan.</title>
        <authorList>
            <person name="Nakao R."/>
            <person name="Masuzawa T."/>
        </authorList>
    </citation>
    <scope>NUCLEOTIDE SEQUENCE [LARGE SCALE GENOMIC DNA]</scope>
    <source>
        <strain evidence="2 3">YH101</strain>
    </source>
</reference>
<sequence>MSQPSQFTLSWPETRLVSPKHSPKVNEPSISKQDQNRPLAELWSEYLETFSGKQSRFAQYLLYLSTDFSGGLKVCSILAGNSKENPFSVVWTPPAPKLNSSLRDEIWRRCLAKEMEEIDRENWETLGFGFLLTGELKSFSDWVEFTEREFGLKDDCIAFLQLLGKKSADLQGSTSVLQVLVDYMQGNFEQVSFESLSRMVLVDGHWQISGILFHAIENGHWTGEPSIRFLQFLSAFFQDWKEWEQAQFLNVVLGKAPAFPLLRKAKQILNPNQYLIFKNKLEIVYRGDWEESDRIFAYDLHLSFDPFINCMMKYKEGGESFLNTLYFESRKKPYSFYLNMQMALVCFMNGEYDSFLHYYSLAGRLKHLPTPLYIYAKVLESRGNETNSNAIFSTLDRLGNTPVFPRELGDI</sequence>
<evidence type="ECO:0000313" key="2">
    <source>
        <dbReference type="EMBL" id="GBF49788.1"/>
    </source>
</evidence>
<dbReference type="AlphaFoldDB" id="A0A2P2DYS6"/>
<proteinExistence type="predicted"/>
<gene>
    <name evidence="2" type="ORF">LPTSP4_13070</name>
</gene>
<protein>
    <submittedName>
        <fullName evidence="2">Uncharacterized protein</fullName>
    </submittedName>
</protein>